<evidence type="ECO:0000259" key="2">
    <source>
        <dbReference type="Pfam" id="PF00326"/>
    </source>
</evidence>
<evidence type="ECO:0000313" key="3">
    <source>
        <dbReference type="EMBL" id="GAA1628731.1"/>
    </source>
</evidence>
<gene>
    <name evidence="3" type="ORF">GCM10009744_15810</name>
</gene>
<feature type="domain" description="Peptidase S9 prolyl oligopeptidase catalytic" evidence="2">
    <location>
        <begin position="203"/>
        <end position="344"/>
    </location>
</feature>
<protein>
    <recommendedName>
        <fullName evidence="2">Peptidase S9 prolyl oligopeptidase catalytic domain-containing protein</fullName>
    </recommendedName>
</protein>
<dbReference type="Proteomes" id="UP001501319">
    <property type="component" value="Unassembled WGS sequence"/>
</dbReference>
<dbReference type="InterPro" id="IPR029058">
    <property type="entry name" value="AB_hydrolase_fold"/>
</dbReference>
<dbReference type="PANTHER" id="PTHR22946">
    <property type="entry name" value="DIENELACTONE HYDROLASE DOMAIN-CONTAINING PROTEIN-RELATED"/>
    <property type="match status" value="1"/>
</dbReference>
<evidence type="ECO:0000256" key="1">
    <source>
        <dbReference type="ARBA" id="ARBA00008645"/>
    </source>
</evidence>
<dbReference type="InterPro" id="IPR001375">
    <property type="entry name" value="Peptidase_S9_cat"/>
</dbReference>
<dbReference type="PANTHER" id="PTHR22946:SF8">
    <property type="entry name" value="ACETYL XYLAN ESTERASE DOMAIN-CONTAINING PROTEIN"/>
    <property type="match status" value="1"/>
</dbReference>
<name>A0ABN2F5L1_9ACTN</name>
<comment type="caution">
    <text evidence="3">The sequence shown here is derived from an EMBL/GenBank/DDBJ whole genome shotgun (WGS) entry which is preliminary data.</text>
</comment>
<sequence length="353" mass="38789">MTGYAERNTSPYELFLSMARRNLPRHRFDGGEVTAWQAAAKPDVLATLGELPPSVDPRPELIAEWEEGGLLRQRWLIDVQDGLSAVAYVHRPAGLAPGERRPGILCWAGHGGFGKEPVMGNGSSAELRTAIDKQGSNYGERMAQAGFITFAIDWMGEGDLDDRRKPHHRDIASRRDLCDVFYLHATMLGLTSLGMNVSHGRALVDFVSTLPFVDADHLGVMGESYGGTLALWTALVDDRLRAVEIISYSDVFPDFGYRDTNYCGSQVTPGLFTLVDVPDLQGLLLPRPLLVDIGVYDDGFRVESALACHRRLQEIYAAAGAEKQLVLELAPSGHGWHQGRKSLEFFTTHLGAV</sequence>
<dbReference type="SUPFAM" id="SSF53474">
    <property type="entry name" value="alpha/beta-Hydrolases"/>
    <property type="match status" value="1"/>
</dbReference>
<organism evidence="3 4">
    <name type="scientific">Kribbella alba</name>
    <dbReference type="NCBI Taxonomy" id="190197"/>
    <lineage>
        <taxon>Bacteria</taxon>
        <taxon>Bacillati</taxon>
        <taxon>Actinomycetota</taxon>
        <taxon>Actinomycetes</taxon>
        <taxon>Propionibacteriales</taxon>
        <taxon>Kribbellaceae</taxon>
        <taxon>Kribbella</taxon>
    </lineage>
</organism>
<keyword evidence="4" id="KW-1185">Reference proteome</keyword>
<accession>A0ABN2F5L1</accession>
<dbReference type="Pfam" id="PF00326">
    <property type="entry name" value="Peptidase_S9"/>
    <property type="match status" value="1"/>
</dbReference>
<dbReference type="InterPro" id="IPR050261">
    <property type="entry name" value="FrsA_esterase"/>
</dbReference>
<reference evidence="3 4" key="1">
    <citation type="journal article" date="2019" name="Int. J. Syst. Evol. Microbiol.">
        <title>The Global Catalogue of Microorganisms (GCM) 10K type strain sequencing project: providing services to taxonomists for standard genome sequencing and annotation.</title>
        <authorList>
            <consortium name="The Broad Institute Genomics Platform"/>
            <consortium name="The Broad Institute Genome Sequencing Center for Infectious Disease"/>
            <person name="Wu L."/>
            <person name="Ma J."/>
        </authorList>
    </citation>
    <scope>NUCLEOTIDE SEQUENCE [LARGE SCALE GENOMIC DNA]</scope>
    <source>
        <strain evidence="3 4">JCM 14306</strain>
    </source>
</reference>
<dbReference type="EMBL" id="BAAANE010000004">
    <property type="protein sequence ID" value="GAA1628731.1"/>
    <property type="molecule type" value="Genomic_DNA"/>
</dbReference>
<proteinExistence type="inferred from homology"/>
<comment type="similarity">
    <text evidence="1">Belongs to the AB hydrolase superfamily.</text>
</comment>
<evidence type="ECO:0000313" key="4">
    <source>
        <dbReference type="Proteomes" id="UP001501319"/>
    </source>
</evidence>
<dbReference type="Gene3D" id="3.40.50.1820">
    <property type="entry name" value="alpha/beta hydrolase"/>
    <property type="match status" value="1"/>
</dbReference>